<dbReference type="GO" id="GO:0030973">
    <property type="term" value="F:molybdate ion binding"/>
    <property type="evidence" value="ECO:0007669"/>
    <property type="project" value="TreeGrafter"/>
</dbReference>
<proteinExistence type="inferred from homology"/>
<feature type="chain" id="PRO_5039393562" evidence="5">
    <location>
        <begin position="28"/>
        <end position="266"/>
    </location>
</feature>
<evidence type="ECO:0000256" key="3">
    <source>
        <dbReference type="ARBA" id="ARBA00022729"/>
    </source>
</evidence>
<keyword evidence="4" id="KW-0500">Molybdenum</keyword>
<keyword evidence="3 5" id="KW-0732">Signal</keyword>
<feature type="binding site" evidence="4">
    <location>
        <position position="50"/>
    </location>
    <ligand>
        <name>molybdate</name>
        <dbReference type="ChEBI" id="CHEBI:36264"/>
    </ligand>
</feature>
<evidence type="ECO:0000256" key="5">
    <source>
        <dbReference type="SAM" id="SignalP"/>
    </source>
</evidence>
<comment type="similarity">
    <text evidence="1">Belongs to the bacterial solute-binding protein ModA family.</text>
</comment>
<evidence type="ECO:0000256" key="1">
    <source>
        <dbReference type="ARBA" id="ARBA00009175"/>
    </source>
</evidence>
<dbReference type="NCBIfam" id="TIGR01256">
    <property type="entry name" value="modA"/>
    <property type="match status" value="1"/>
</dbReference>
<feature type="binding site" evidence="4">
    <location>
        <position position="199"/>
    </location>
    <ligand>
        <name>molybdate</name>
        <dbReference type="ChEBI" id="CHEBI:36264"/>
    </ligand>
</feature>
<dbReference type="PIRSF" id="PIRSF004846">
    <property type="entry name" value="ModA"/>
    <property type="match status" value="1"/>
</dbReference>
<feature type="binding site" evidence="4">
    <location>
        <position position="181"/>
    </location>
    <ligand>
        <name>molybdate</name>
        <dbReference type="ChEBI" id="CHEBI:36264"/>
    </ligand>
</feature>
<feature type="signal peptide" evidence="5">
    <location>
        <begin position="1"/>
        <end position="27"/>
    </location>
</feature>
<dbReference type="Gene3D" id="3.40.190.10">
    <property type="entry name" value="Periplasmic binding protein-like II"/>
    <property type="match status" value="2"/>
</dbReference>
<sequence>MTRPGRPGIALAALVVALLAGAPSACGGDAENGAGRRPKSGEVVVAAAASLKQALTRYGERFDGGVVRLSFAGSDELAAQIRQGVTPDVFAAANVTLPDQLFEEGLVERPVRFATNELVLAVPAAGGKVASLADLGRDGVTLALGADGVPVGEYTRAVLDRLPATRSEAILANVRSREPDVGGIVGKLTQGAVDAGFVYRSDVAGARGKLRAIELPDALKPTVEYGVTVVRGAPNRAGGRAFVDGLLAGAGAQALRDHGFGPPAGT</sequence>
<dbReference type="PANTHER" id="PTHR30632:SF0">
    <property type="entry name" value="SULFATE-BINDING PROTEIN"/>
    <property type="match status" value="1"/>
</dbReference>
<dbReference type="AlphaFoldDB" id="A0A6J4SVS5"/>
<gene>
    <name evidence="6" type="ORF">AVDCRST_MAG53-2480</name>
</gene>
<keyword evidence="2 4" id="KW-0479">Metal-binding</keyword>
<name>A0A6J4SVS5_9ACTN</name>
<feature type="binding site" evidence="4">
    <location>
        <position position="74"/>
    </location>
    <ligand>
        <name>molybdate</name>
        <dbReference type="ChEBI" id="CHEBI:36264"/>
    </ligand>
</feature>
<dbReference type="Pfam" id="PF13531">
    <property type="entry name" value="SBP_bac_11"/>
    <property type="match status" value="1"/>
</dbReference>
<dbReference type="EMBL" id="CADCVR010000076">
    <property type="protein sequence ID" value="CAA9506831.1"/>
    <property type="molecule type" value="Genomic_DNA"/>
</dbReference>
<dbReference type="InterPro" id="IPR005950">
    <property type="entry name" value="ModA"/>
</dbReference>
<dbReference type="InterPro" id="IPR050682">
    <property type="entry name" value="ModA/WtpA"/>
</dbReference>
<dbReference type="PANTHER" id="PTHR30632">
    <property type="entry name" value="MOLYBDATE-BINDING PERIPLASMIC PROTEIN"/>
    <property type="match status" value="1"/>
</dbReference>
<accession>A0A6J4SVS5</accession>
<organism evidence="6">
    <name type="scientific">uncultured Solirubrobacteraceae bacterium</name>
    <dbReference type="NCBI Taxonomy" id="1162706"/>
    <lineage>
        <taxon>Bacteria</taxon>
        <taxon>Bacillati</taxon>
        <taxon>Actinomycetota</taxon>
        <taxon>Thermoleophilia</taxon>
        <taxon>Solirubrobacterales</taxon>
        <taxon>Solirubrobacteraceae</taxon>
        <taxon>environmental samples</taxon>
    </lineage>
</organism>
<protein>
    <submittedName>
        <fullName evidence="6">Molybdenum ABC transporter, periplasmic molybdenum-binding protein ModA</fullName>
    </submittedName>
</protein>
<evidence type="ECO:0000256" key="4">
    <source>
        <dbReference type="PIRSR" id="PIRSR004846-1"/>
    </source>
</evidence>
<reference evidence="6" key="1">
    <citation type="submission" date="2020-02" db="EMBL/GenBank/DDBJ databases">
        <authorList>
            <person name="Meier V. D."/>
        </authorList>
    </citation>
    <scope>NUCLEOTIDE SEQUENCE</scope>
    <source>
        <strain evidence="6">AVDCRST_MAG53</strain>
    </source>
</reference>
<evidence type="ECO:0000256" key="2">
    <source>
        <dbReference type="ARBA" id="ARBA00022723"/>
    </source>
</evidence>
<dbReference type="GO" id="GO:0046872">
    <property type="term" value="F:metal ion binding"/>
    <property type="evidence" value="ECO:0007669"/>
    <property type="project" value="UniProtKB-KW"/>
</dbReference>
<dbReference type="GO" id="GO:0015689">
    <property type="term" value="P:molybdate ion transport"/>
    <property type="evidence" value="ECO:0007669"/>
    <property type="project" value="InterPro"/>
</dbReference>
<dbReference type="SUPFAM" id="SSF53850">
    <property type="entry name" value="Periplasmic binding protein-like II"/>
    <property type="match status" value="1"/>
</dbReference>
<evidence type="ECO:0000313" key="6">
    <source>
        <dbReference type="EMBL" id="CAA9506831.1"/>
    </source>
</evidence>